<comment type="caution">
    <text evidence="2">The sequence shown here is derived from an EMBL/GenBank/DDBJ whole genome shotgun (WGS) entry which is preliminary data.</text>
</comment>
<evidence type="ECO:0000313" key="3">
    <source>
        <dbReference type="Proteomes" id="UP001159363"/>
    </source>
</evidence>
<proteinExistence type="predicted"/>
<feature type="region of interest" description="Disordered" evidence="1">
    <location>
        <begin position="680"/>
        <end position="702"/>
    </location>
</feature>
<gene>
    <name evidence="2" type="ORF">PR048_003838</name>
</gene>
<dbReference type="EMBL" id="JARBHB010000001">
    <property type="protein sequence ID" value="KAJ8898478.1"/>
    <property type="molecule type" value="Genomic_DNA"/>
</dbReference>
<name>A0ABQ9IQT0_9NEOP</name>
<evidence type="ECO:0000313" key="2">
    <source>
        <dbReference type="EMBL" id="KAJ8898478.1"/>
    </source>
</evidence>
<reference evidence="2 3" key="1">
    <citation type="submission" date="2023-02" db="EMBL/GenBank/DDBJ databases">
        <title>LHISI_Scaffold_Assembly.</title>
        <authorList>
            <person name="Stuart O.P."/>
            <person name="Cleave R."/>
            <person name="Magrath M.J.L."/>
            <person name="Mikheyev A.S."/>
        </authorList>
    </citation>
    <scope>NUCLEOTIDE SEQUENCE [LARGE SCALE GENOMIC DNA]</scope>
    <source>
        <strain evidence="2">Daus_M_001</strain>
        <tissue evidence="2">Leg muscle</tissue>
    </source>
</reference>
<feature type="compositionally biased region" description="Basic and acidic residues" evidence="1">
    <location>
        <begin position="680"/>
        <end position="699"/>
    </location>
</feature>
<protein>
    <submittedName>
        <fullName evidence="2">Uncharacterized protein</fullName>
    </submittedName>
</protein>
<accession>A0ABQ9IQT0</accession>
<dbReference type="Proteomes" id="UP001159363">
    <property type="component" value="Chromosome 1"/>
</dbReference>
<sequence>MSDSYQLPFLYDQLETKLIALETSSVLSDIHTAMLFPLVESCLTEGLRAWQCSGVSQHEDNRLQEEQISITAGLANSKDVPNAVVYIFCQGAHFSGDCFKARRMTIIKIHIATVWCVYRVAMLWCKMVCVVCDVKHTAVVCAKLGCAIRPPILCSRCLLLESKGRQVTESSSVGGYQSNKVNHKITLENPGSNYVCGLDALSQDTICLSVPTAKREVCRRILALKSKMIAVLYKLLTGERIILGDRLVTVNAYLGWTLMGNVPDPETCSQTMIVSILVSPQMSLSALWELDVSGIWIQTNKGRAITILSTCLLLRPREPPTHLQEQAHTAACYSFLAYREGAMSVKWWPTNCCTLLCRSIAEKVISVGYTPIAGDSQVHSESRMPWLSASRRPPEQLRCAHFPRCVDAEWTRLDRHCACASYPHIIAFSPSSSRHPDTASTQLVSAILDHQHASVISNLRSSWIPCRIQPDVTNVDQKRLSGSHRLPAKAGKPSDHCSALRGGTSLKYKWQLVHLITIPTFTSRTSCSAASQRGFSFARLPLPFSMACEARKEGASRLTLAMLVCVLEGLDQTQSLVHRPPHWQVVHGDLPQHLLVIYDVETTEGHPSLLVVHTIVAGYLPRLAPLLARSVDPRQVTEVAVARCRNYLASYLAELIGAIRESHNLRGAHEHGCSITDRDVTKGRQIGERKADRRGRPSQEKTTCLKRQNLSELSKLQSMFQVIFQQCPGIPLSTAQIMIFFYSMVKFTTGHMTSLQGPIGSHIASPCTRKIGPALSPHFVQDVPCTRTCARNSRARSASHARLALILHRVKLASTNLEFKHKTLSSRTLKFKTQRGCTLYSKNTHDHGATSSSSSEEHKGVSATQTMVAIATYDAVEEIRSIMQVISKSNPVSARGKAMVSPWVERESQSTSSKSRRGSACVRLRHFPHTPDDHQLFCNRTCNYNRFHHLGHFSVSPGKPPPLPSGLA</sequence>
<keyword evidence="3" id="KW-1185">Reference proteome</keyword>
<evidence type="ECO:0000256" key="1">
    <source>
        <dbReference type="SAM" id="MobiDB-lite"/>
    </source>
</evidence>
<feature type="region of interest" description="Disordered" evidence="1">
    <location>
        <begin position="842"/>
        <end position="861"/>
    </location>
</feature>
<organism evidence="2 3">
    <name type="scientific">Dryococelus australis</name>
    <dbReference type="NCBI Taxonomy" id="614101"/>
    <lineage>
        <taxon>Eukaryota</taxon>
        <taxon>Metazoa</taxon>
        <taxon>Ecdysozoa</taxon>
        <taxon>Arthropoda</taxon>
        <taxon>Hexapoda</taxon>
        <taxon>Insecta</taxon>
        <taxon>Pterygota</taxon>
        <taxon>Neoptera</taxon>
        <taxon>Polyneoptera</taxon>
        <taxon>Phasmatodea</taxon>
        <taxon>Verophasmatodea</taxon>
        <taxon>Anareolatae</taxon>
        <taxon>Phasmatidae</taxon>
        <taxon>Eurycanthinae</taxon>
        <taxon>Dryococelus</taxon>
    </lineage>
</organism>